<evidence type="ECO:0000313" key="1">
    <source>
        <dbReference type="EMBL" id="KAK9121481.1"/>
    </source>
</evidence>
<evidence type="ECO:0000313" key="2">
    <source>
        <dbReference type="Proteomes" id="UP001420932"/>
    </source>
</evidence>
<name>A0AAP0NZ31_9MAGN</name>
<dbReference type="AlphaFoldDB" id="A0AAP0NZ31"/>
<proteinExistence type="predicted"/>
<accession>A0AAP0NZ31</accession>
<sequence>MFLNQMNQEAHLYGASLCVSRLCARDDNAKDRFDYRNDNFLPFSFGCFEAGTGWGLTCFIGFAQVQQQPWQL</sequence>
<dbReference type="Proteomes" id="UP001420932">
    <property type="component" value="Unassembled WGS sequence"/>
</dbReference>
<protein>
    <submittedName>
        <fullName evidence="1">Uncharacterized protein</fullName>
    </submittedName>
</protein>
<gene>
    <name evidence="1" type="ORF">Syun_019098</name>
</gene>
<reference evidence="1 2" key="1">
    <citation type="submission" date="2024-01" db="EMBL/GenBank/DDBJ databases">
        <title>Genome assemblies of Stephania.</title>
        <authorList>
            <person name="Yang L."/>
        </authorList>
    </citation>
    <scope>NUCLEOTIDE SEQUENCE [LARGE SCALE GENOMIC DNA]</scope>
    <source>
        <strain evidence="1">YNDBR</strain>
        <tissue evidence="1">Leaf</tissue>
    </source>
</reference>
<comment type="caution">
    <text evidence="1">The sequence shown here is derived from an EMBL/GenBank/DDBJ whole genome shotgun (WGS) entry which is preliminary data.</text>
</comment>
<organism evidence="1 2">
    <name type="scientific">Stephania yunnanensis</name>
    <dbReference type="NCBI Taxonomy" id="152371"/>
    <lineage>
        <taxon>Eukaryota</taxon>
        <taxon>Viridiplantae</taxon>
        <taxon>Streptophyta</taxon>
        <taxon>Embryophyta</taxon>
        <taxon>Tracheophyta</taxon>
        <taxon>Spermatophyta</taxon>
        <taxon>Magnoliopsida</taxon>
        <taxon>Ranunculales</taxon>
        <taxon>Menispermaceae</taxon>
        <taxon>Menispermoideae</taxon>
        <taxon>Cissampelideae</taxon>
        <taxon>Stephania</taxon>
    </lineage>
</organism>
<dbReference type="EMBL" id="JBBNAF010000008">
    <property type="protein sequence ID" value="KAK9121481.1"/>
    <property type="molecule type" value="Genomic_DNA"/>
</dbReference>
<keyword evidence="2" id="KW-1185">Reference proteome</keyword>